<evidence type="ECO:0000313" key="2">
    <source>
        <dbReference type="EMBL" id="KTB36813.1"/>
    </source>
</evidence>
<evidence type="ECO:0008006" key="4">
    <source>
        <dbReference type="Google" id="ProtNLM"/>
    </source>
</evidence>
<sequence>MKEESSIPDISSGSPIKADPFQTLLKTLKNSSRSGTPKLDMSEGKKPARSKLKPEPEPEEAVIESTVQPFKDKKIKAALPTPFTGDRKDTEKFMLKVQLYVTLNPKAFKNNKLKALFMLSYIQGGTAQFWKADKTKILLAEEDPAKIPKWKDFLKGFKKSFRSLNVELDAQMKL</sequence>
<feature type="compositionally biased region" description="Low complexity" evidence="1">
    <location>
        <begin position="7"/>
        <end position="16"/>
    </location>
</feature>
<name>A0A0W0FKJ1_MONRR</name>
<feature type="compositionally biased region" description="Basic and acidic residues" evidence="1">
    <location>
        <begin position="40"/>
        <end position="56"/>
    </location>
</feature>
<evidence type="ECO:0000313" key="3">
    <source>
        <dbReference type="Proteomes" id="UP000054988"/>
    </source>
</evidence>
<accession>A0A0W0FKJ1</accession>
<organism evidence="2 3">
    <name type="scientific">Moniliophthora roreri</name>
    <name type="common">Frosty pod rot fungus</name>
    <name type="synonym">Monilia roreri</name>
    <dbReference type="NCBI Taxonomy" id="221103"/>
    <lineage>
        <taxon>Eukaryota</taxon>
        <taxon>Fungi</taxon>
        <taxon>Dikarya</taxon>
        <taxon>Basidiomycota</taxon>
        <taxon>Agaricomycotina</taxon>
        <taxon>Agaricomycetes</taxon>
        <taxon>Agaricomycetidae</taxon>
        <taxon>Agaricales</taxon>
        <taxon>Marasmiineae</taxon>
        <taxon>Marasmiaceae</taxon>
        <taxon>Moniliophthora</taxon>
    </lineage>
</organism>
<gene>
    <name evidence="2" type="ORF">WG66_10672</name>
</gene>
<reference evidence="2 3" key="1">
    <citation type="submission" date="2015-12" db="EMBL/GenBank/DDBJ databases">
        <title>Draft genome sequence of Moniliophthora roreri, the causal agent of frosty pod rot of cacao.</title>
        <authorList>
            <person name="Aime M.C."/>
            <person name="Diaz-Valderrama J.R."/>
            <person name="Kijpornyongpan T."/>
            <person name="Phillips-Mora W."/>
        </authorList>
    </citation>
    <scope>NUCLEOTIDE SEQUENCE [LARGE SCALE GENOMIC DNA]</scope>
    <source>
        <strain evidence="2 3">MCA 2952</strain>
    </source>
</reference>
<proteinExistence type="predicted"/>
<dbReference type="EMBL" id="LATX01001882">
    <property type="protein sequence ID" value="KTB36813.1"/>
    <property type="molecule type" value="Genomic_DNA"/>
</dbReference>
<comment type="caution">
    <text evidence="2">The sequence shown here is derived from an EMBL/GenBank/DDBJ whole genome shotgun (WGS) entry which is preliminary data.</text>
</comment>
<evidence type="ECO:0000256" key="1">
    <source>
        <dbReference type="SAM" id="MobiDB-lite"/>
    </source>
</evidence>
<feature type="compositionally biased region" description="Polar residues" evidence="1">
    <location>
        <begin position="24"/>
        <end position="35"/>
    </location>
</feature>
<feature type="region of interest" description="Disordered" evidence="1">
    <location>
        <begin position="1"/>
        <end position="66"/>
    </location>
</feature>
<protein>
    <recommendedName>
        <fullName evidence="4">DUF4939 domain-containing protein</fullName>
    </recommendedName>
</protein>
<dbReference type="AlphaFoldDB" id="A0A0W0FKJ1"/>
<dbReference type="Proteomes" id="UP000054988">
    <property type="component" value="Unassembled WGS sequence"/>
</dbReference>
<dbReference type="eggNOG" id="ENOG502TEF8">
    <property type="taxonomic scope" value="Eukaryota"/>
</dbReference>